<dbReference type="InterPro" id="IPR029057">
    <property type="entry name" value="PRTase-like"/>
</dbReference>
<feature type="domain" description="Phosphoribosyltransferase" evidence="2">
    <location>
        <begin position="181"/>
        <end position="253"/>
    </location>
</feature>
<evidence type="ECO:0000259" key="2">
    <source>
        <dbReference type="Pfam" id="PF00156"/>
    </source>
</evidence>
<reference evidence="4" key="1">
    <citation type="submission" date="2018-05" db="EMBL/GenBank/DDBJ databases">
        <authorList>
            <person name="Li X."/>
        </authorList>
    </citation>
    <scope>NUCLEOTIDE SEQUENCE [LARGE SCALE GENOMIC DNA]</scope>
    <source>
        <strain evidence="4">HKS-05</strain>
    </source>
</reference>
<accession>A0A328B5X6</accession>
<dbReference type="Proteomes" id="UP000249842">
    <property type="component" value="Unassembled WGS sequence"/>
</dbReference>
<dbReference type="CDD" id="cd06223">
    <property type="entry name" value="PRTases_typeI"/>
    <property type="match status" value="1"/>
</dbReference>
<dbReference type="SUPFAM" id="SSF53271">
    <property type="entry name" value="PRTase-like"/>
    <property type="match status" value="1"/>
</dbReference>
<dbReference type="RefSeq" id="WP_111457741.1">
    <property type="nucleotide sequence ID" value="NZ_QFYP01000001.1"/>
</dbReference>
<dbReference type="EMBL" id="QFYP01000001">
    <property type="protein sequence ID" value="RAK60448.1"/>
    <property type="molecule type" value="Genomic_DNA"/>
</dbReference>
<comment type="similarity">
    <text evidence="1">Belongs to the ComF/GntX family.</text>
</comment>
<dbReference type="PANTHER" id="PTHR47505">
    <property type="entry name" value="DNA UTILIZATION PROTEIN YHGH"/>
    <property type="match status" value="1"/>
</dbReference>
<name>A0A328B5X6_9CAUL</name>
<dbReference type="AlphaFoldDB" id="A0A328B5X6"/>
<organism evidence="3 4">
    <name type="scientific">Phenylobacterium hankyongense</name>
    <dbReference type="NCBI Taxonomy" id="1813876"/>
    <lineage>
        <taxon>Bacteria</taxon>
        <taxon>Pseudomonadati</taxon>
        <taxon>Pseudomonadota</taxon>
        <taxon>Alphaproteobacteria</taxon>
        <taxon>Caulobacterales</taxon>
        <taxon>Caulobacteraceae</taxon>
        <taxon>Phenylobacterium</taxon>
    </lineage>
</organism>
<dbReference type="OrthoDB" id="9779910at2"/>
<evidence type="ECO:0000313" key="4">
    <source>
        <dbReference type="Proteomes" id="UP000249842"/>
    </source>
</evidence>
<evidence type="ECO:0000313" key="3">
    <source>
        <dbReference type="EMBL" id="RAK60448.1"/>
    </source>
</evidence>
<dbReference type="InterPro" id="IPR051910">
    <property type="entry name" value="ComF/GntX_DNA_util-trans"/>
</dbReference>
<proteinExistence type="inferred from homology"/>
<keyword evidence="4" id="KW-1185">Reference proteome</keyword>
<dbReference type="PANTHER" id="PTHR47505:SF1">
    <property type="entry name" value="DNA UTILIZATION PROTEIN YHGH"/>
    <property type="match status" value="1"/>
</dbReference>
<dbReference type="Pfam" id="PF00156">
    <property type="entry name" value="Pribosyltran"/>
    <property type="match status" value="1"/>
</dbReference>
<comment type="caution">
    <text evidence="3">The sequence shown here is derived from an EMBL/GenBank/DDBJ whole genome shotgun (WGS) entry which is preliminary data.</text>
</comment>
<dbReference type="InterPro" id="IPR000836">
    <property type="entry name" value="PRTase_dom"/>
</dbReference>
<sequence length="261" mass="27381">MGAEDGLFGGALKPGPRAKALWRGGLDLIFPPQSLDGGAAPLAGGLSAEAWSRIHFLDGPVCDGCGSPFEFSQGEGVRCAACIARPRAFDAARAACLYDETSRDPILKLKHADRLDLAPLFARWLSRAARELLAEADAIAPVPLHPMRLLRRRYNQAAEIARPLSRLAGVGYLPDALARRRSTQSQGGKSGSGRRRNVAGAFAVPAGRAAQVAGRRILLVDDVMTTGATAEACARALKAAGAARVDVAVVARVKEIAGLTI</sequence>
<evidence type="ECO:0000256" key="1">
    <source>
        <dbReference type="ARBA" id="ARBA00008007"/>
    </source>
</evidence>
<dbReference type="Gene3D" id="3.40.50.2020">
    <property type="match status" value="1"/>
</dbReference>
<protein>
    <submittedName>
        <fullName evidence="3">ComF family protein</fullName>
    </submittedName>
</protein>
<gene>
    <name evidence="3" type="ORF">DJ021_11850</name>
</gene>